<gene>
    <name evidence="3" type="ORF">ABNG02_14370</name>
    <name evidence="2" type="ORF">GCM10008994_14540</name>
</gene>
<reference evidence="2" key="1">
    <citation type="journal article" date="2014" name="Int. J. Syst. Evol. Microbiol.">
        <title>Complete genome sequence of Corynebacterium casei LMG S-19264T (=DSM 44701T), isolated from a smear-ripened cheese.</title>
        <authorList>
            <consortium name="US DOE Joint Genome Institute (JGI-PGF)"/>
            <person name="Walter F."/>
            <person name="Albersmeier A."/>
            <person name="Kalinowski J."/>
            <person name="Ruckert C."/>
        </authorList>
    </citation>
    <scope>NUCLEOTIDE SEQUENCE</scope>
    <source>
        <strain evidence="2">JCM 14265</strain>
    </source>
</reference>
<keyword evidence="5" id="KW-1185">Reference proteome</keyword>
<dbReference type="Proteomes" id="UP001567571">
    <property type="component" value="Unassembled WGS sequence"/>
</dbReference>
<evidence type="ECO:0000313" key="2">
    <source>
        <dbReference type="EMBL" id="GAA0540550.1"/>
    </source>
</evidence>
<accession>A0AAV3SSB0</accession>
<dbReference type="EMBL" id="JBEDNW010000008">
    <property type="protein sequence ID" value="MEZ3168506.1"/>
    <property type="molecule type" value="Genomic_DNA"/>
</dbReference>
<dbReference type="AlphaFoldDB" id="A0AAV3SSB0"/>
<evidence type="ECO:0000313" key="3">
    <source>
        <dbReference type="EMBL" id="MEZ3168506.1"/>
    </source>
</evidence>
<name>A0AAV3SSB0_9EURY</name>
<dbReference type="Pfam" id="PF18545">
    <property type="entry name" value="HalOD1"/>
    <property type="match status" value="1"/>
</dbReference>
<sequence>MIPTPSSDSTKQCETVTTSIVESIADHKGIDSGELDIVLADYIEPDAVKQLARHSDNSWRLQFELSTHRVTVRGDGGVLVDGQLEHNWVSD</sequence>
<evidence type="ECO:0000259" key="1">
    <source>
        <dbReference type="Pfam" id="PF18545"/>
    </source>
</evidence>
<organism evidence="2 4">
    <name type="scientific">Halorubrum ejinorense</name>
    <dbReference type="NCBI Taxonomy" id="425309"/>
    <lineage>
        <taxon>Archaea</taxon>
        <taxon>Methanobacteriati</taxon>
        <taxon>Methanobacteriota</taxon>
        <taxon>Stenosarchaea group</taxon>
        <taxon>Halobacteria</taxon>
        <taxon>Halobacteriales</taxon>
        <taxon>Haloferacaceae</taxon>
        <taxon>Halorubrum</taxon>
    </lineage>
</organism>
<proteinExistence type="predicted"/>
<reference evidence="3 5" key="3">
    <citation type="submission" date="2024-06" db="EMBL/GenBank/DDBJ databases">
        <title>Halorubrum miltondacostae sp. nov., a potential PHA producer isolated from an inland solar saltern in Rio Maior, Portugal.</title>
        <authorList>
            <person name="Albuquerque L."/>
            <person name="Viver T."/>
            <person name="Barroso C."/>
            <person name="Claudino R."/>
            <person name="Galvan M."/>
            <person name="Simoes G."/>
            <person name="Lobo Da Cunha A."/>
            <person name="Egas C."/>
        </authorList>
    </citation>
    <scope>NUCLEOTIDE SEQUENCE [LARGE SCALE GENOMIC DNA]</scope>
    <source>
        <strain evidence="3 5">DSM 18646</strain>
    </source>
</reference>
<dbReference type="RefSeq" id="WP_343777903.1">
    <property type="nucleotide sequence ID" value="NZ_BAAADQ010000006.1"/>
</dbReference>
<dbReference type="EMBL" id="BAAADQ010000006">
    <property type="protein sequence ID" value="GAA0540550.1"/>
    <property type="molecule type" value="Genomic_DNA"/>
</dbReference>
<evidence type="ECO:0000313" key="5">
    <source>
        <dbReference type="Proteomes" id="UP001567571"/>
    </source>
</evidence>
<dbReference type="InterPro" id="IPR040624">
    <property type="entry name" value="HalOD1"/>
</dbReference>
<protein>
    <submittedName>
        <fullName evidence="3">HalOD1 output domain-containing protein</fullName>
    </submittedName>
</protein>
<reference evidence="2" key="2">
    <citation type="submission" date="2023-12" db="EMBL/GenBank/DDBJ databases">
        <authorList>
            <person name="Sun Q."/>
            <person name="Inoue M."/>
        </authorList>
    </citation>
    <scope>NUCLEOTIDE SEQUENCE</scope>
    <source>
        <strain evidence="2">JCM 14265</strain>
    </source>
</reference>
<evidence type="ECO:0000313" key="4">
    <source>
        <dbReference type="Proteomes" id="UP001501425"/>
    </source>
</evidence>
<dbReference type="Proteomes" id="UP001501425">
    <property type="component" value="Unassembled WGS sequence"/>
</dbReference>
<comment type="caution">
    <text evidence="2">The sequence shown here is derived from an EMBL/GenBank/DDBJ whole genome shotgun (WGS) entry which is preliminary data.</text>
</comment>
<feature type="domain" description="Halobacterial output" evidence="1">
    <location>
        <begin position="14"/>
        <end position="81"/>
    </location>
</feature>